<dbReference type="PROSITE" id="PS51257">
    <property type="entry name" value="PROKAR_LIPOPROTEIN"/>
    <property type="match status" value="1"/>
</dbReference>
<dbReference type="KEGG" id="palb:EJC50_05800"/>
<keyword evidence="4" id="KW-1185">Reference proteome</keyword>
<name>A0A3S9A0I2_9BACL</name>
<gene>
    <name evidence="3" type="ORF">EJC50_05800</name>
</gene>
<dbReference type="Proteomes" id="UP000272528">
    <property type="component" value="Chromosome"/>
</dbReference>
<dbReference type="PANTHER" id="PTHR43649:SF12">
    <property type="entry name" value="DIACETYLCHITOBIOSE BINDING PROTEIN DASA"/>
    <property type="match status" value="1"/>
</dbReference>
<dbReference type="OrthoDB" id="383712at2"/>
<dbReference type="SUPFAM" id="SSF53850">
    <property type="entry name" value="Periplasmic binding protein-like II"/>
    <property type="match status" value="1"/>
</dbReference>
<evidence type="ECO:0000256" key="1">
    <source>
        <dbReference type="SAM" id="MobiDB-lite"/>
    </source>
</evidence>
<dbReference type="InterPro" id="IPR050490">
    <property type="entry name" value="Bact_solute-bd_prot1"/>
</dbReference>
<evidence type="ECO:0000313" key="4">
    <source>
        <dbReference type="Proteomes" id="UP000272528"/>
    </source>
</evidence>
<feature type="signal peptide" evidence="2">
    <location>
        <begin position="1"/>
        <end position="23"/>
    </location>
</feature>
<keyword evidence="2" id="KW-0732">Signal</keyword>
<evidence type="ECO:0000313" key="3">
    <source>
        <dbReference type="EMBL" id="AZN39231.1"/>
    </source>
</evidence>
<organism evidence="3 4">
    <name type="scientific">Paenibacillus albus</name>
    <dbReference type="NCBI Taxonomy" id="2495582"/>
    <lineage>
        <taxon>Bacteria</taxon>
        <taxon>Bacillati</taxon>
        <taxon>Bacillota</taxon>
        <taxon>Bacilli</taxon>
        <taxon>Bacillales</taxon>
        <taxon>Paenibacillaceae</taxon>
        <taxon>Paenibacillus</taxon>
    </lineage>
</organism>
<accession>A0A3S9A0I2</accession>
<feature type="compositionally biased region" description="Low complexity" evidence="1">
    <location>
        <begin position="30"/>
        <end position="52"/>
    </location>
</feature>
<dbReference type="AlphaFoldDB" id="A0A3S9A0I2"/>
<dbReference type="RefSeq" id="WP_126013554.1">
    <property type="nucleotide sequence ID" value="NZ_CP034437.1"/>
</dbReference>
<reference evidence="4" key="1">
    <citation type="submission" date="2018-12" db="EMBL/GenBank/DDBJ databases">
        <title>Genome sequence of Peanibacillus sp.</title>
        <authorList>
            <person name="Subramani G."/>
            <person name="Srinivasan S."/>
            <person name="Kim M.K."/>
        </authorList>
    </citation>
    <scope>NUCLEOTIDE SEQUENCE [LARGE SCALE GENOMIC DNA]</scope>
    <source>
        <strain evidence="4">18JY67-1</strain>
    </source>
</reference>
<protein>
    <submittedName>
        <fullName evidence="3">Extracellular solute-binding protein</fullName>
    </submittedName>
</protein>
<evidence type="ECO:0000256" key="2">
    <source>
        <dbReference type="SAM" id="SignalP"/>
    </source>
</evidence>
<proteinExistence type="predicted"/>
<dbReference type="EMBL" id="CP034437">
    <property type="protein sequence ID" value="AZN39231.1"/>
    <property type="molecule type" value="Genomic_DNA"/>
</dbReference>
<dbReference type="Gene3D" id="3.40.190.10">
    <property type="entry name" value="Periplasmic binding protein-like II"/>
    <property type="match status" value="2"/>
</dbReference>
<sequence>MKKHYGIKLASLTLILSLSVSLAACGNNNSGSNGNTGSTNGGSSDNGNGTTDVSKLLDPNAEPAKDPFGKFSPAIEVTTVHTDNGVAKNAPDKSTIEKNIYTQTWEDKLGIKLKYNWSAPNTQAEEKMNLMIASGDLPDFFYVSPSQFEKLVSTGQLEDMTEEVQDYATKYMKKYLTGDYQGLLESVTRNGKIYGIPNGMTYHDQGNMLWIREDDLQKAGLSAPKSVADLDKILETFKKNDYDKSGKALYPIPLADANLNSTNWGIGAAFFNMFHSYPDIWIKNSKGELENGMFGEESRENTRKALLKLQEYYKKGYIHPDFATLDDTKYNEQVVNGQSTVVFGGMWDSWWPLNQILDQKPDAKWAPVAIPSADDQPGKSSVTATMLLGVNVAKKGVKNPEALVKMENLFHDLNNNPETMQFGKYNTDPKTGFGWFQLYPMHVYNPSFNYEGFQQVQQALTDGQGDKLPEAYKTFYDQAKAYQDKNDKNGFPPYLTYTSKGSEGVVDQYIKEKRFEMNEYTDMPTQNMLDNAPIIKKAWDVMFLNVVKGGDISQYDDFLAQYDSLYGAVVNPEVNDWFKAKNSESVQTWFDEKK</sequence>
<dbReference type="PANTHER" id="PTHR43649">
    <property type="entry name" value="ARABINOSE-BINDING PROTEIN-RELATED"/>
    <property type="match status" value="1"/>
</dbReference>
<feature type="region of interest" description="Disordered" evidence="1">
    <location>
        <begin position="30"/>
        <end position="69"/>
    </location>
</feature>
<feature type="chain" id="PRO_5019585882" evidence="2">
    <location>
        <begin position="24"/>
        <end position="594"/>
    </location>
</feature>